<dbReference type="RefSeq" id="WP_106461252.1">
    <property type="nucleotide sequence ID" value="NZ_JBGMEF010000023.1"/>
</dbReference>
<organism evidence="1 2">
    <name type="scientific">Anaerococcus kampingae</name>
    <dbReference type="NCBI Taxonomy" id="3115614"/>
    <lineage>
        <taxon>Bacteria</taxon>
        <taxon>Bacillati</taxon>
        <taxon>Bacillota</taxon>
        <taxon>Tissierellia</taxon>
        <taxon>Tissierellales</taxon>
        <taxon>Peptoniphilaceae</taxon>
        <taxon>Anaerococcus</taxon>
    </lineage>
</organism>
<dbReference type="EMBL" id="JBGMEF010000023">
    <property type="protein sequence ID" value="MFO3667518.1"/>
    <property type="molecule type" value="Genomic_DNA"/>
</dbReference>
<accession>A0ABW9MDW5</accession>
<keyword evidence="2" id="KW-1185">Reference proteome</keyword>
<protein>
    <submittedName>
        <fullName evidence="1">Uncharacterized protein</fullName>
    </submittedName>
</protein>
<proteinExistence type="predicted"/>
<reference evidence="1 2" key="1">
    <citation type="journal article" date="2025" name="Anaerobe">
        <title>Description of Anaerococcus kampingiae sp. nov., Anaerococcus groningensis sp. nov., Anaerococcus martiniensis sp. nov., and Anaerococcus cruorum sp. nov., isolated from human clinical specimens.</title>
        <authorList>
            <person name="Boiten K.E."/>
            <person name="Meijer J."/>
            <person name="van Wezel E.M."/>
            <person name="Veloo A.C.M."/>
        </authorList>
    </citation>
    <scope>NUCLEOTIDE SEQUENCE [LARGE SCALE GENOMIC DNA]</scope>
    <source>
        <strain evidence="1 2">ENR0874</strain>
    </source>
</reference>
<name>A0ABW9MDW5_9FIRM</name>
<evidence type="ECO:0000313" key="2">
    <source>
        <dbReference type="Proteomes" id="UP001637994"/>
    </source>
</evidence>
<comment type="caution">
    <text evidence="1">The sequence shown here is derived from an EMBL/GenBank/DDBJ whole genome shotgun (WGS) entry which is preliminary data.</text>
</comment>
<sequence>MEIRKQIKHYAKTNYKDLIKAIISLESPETSEEKLEEIYNYYMENDEVNLLSNEILESL</sequence>
<evidence type="ECO:0000313" key="1">
    <source>
        <dbReference type="EMBL" id="MFO3667518.1"/>
    </source>
</evidence>
<dbReference type="Proteomes" id="UP001637994">
    <property type="component" value="Unassembled WGS sequence"/>
</dbReference>
<gene>
    <name evidence="1" type="ORF">ACCQ42_07010</name>
</gene>